<comment type="caution">
    <text evidence="1">The sequence shown here is derived from an EMBL/GenBank/DDBJ whole genome shotgun (WGS) entry which is preliminary data.</text>
</comment>
<feature type="non-terminal residue" evidence="1">
    <location>
        <position position="1"/>
    </location>
</feature>
<sequence>VNEPTDFPPNTKVGTLIDLFQSLTPFIAPFKDWAAAVDNLLGTKILSEVYLRTQEPAGRSLARTIPWLRRLQEKVEKRLVDAKIPRGRWELISDWIETMNVKEMKSSKGLLKGRRVNENEVSAANLILELDVGTQRLYEYIRRREGDFYAEARSLKTSVENLDPIIKKAIVDEIIAEKDMTPNEMAGVQIFDHIRTKI</sequence>
<dbReference type="EMBL" id="LAZR01049018">
    <property type="protein sequence ID" value="KKK90621.1"/>
    <property type="molecule type" value="Genomic_DNA"/>
</dbReference>
<gene>
    <name evidence="1" type="ORF">LCGC14_2721180</name>
</gene>
<evidence type="ECO:0000313" key="1">
    <source>
        <dbReference type="EMBL" id="KKK90621.1"/>
    </source>
</evidence>
<accession>A0A0F9C1T0</accession>
<protein>
    <submittedName>
        <fullName evidence="1">Uncharacterized protein</fullName>
    </submittedName>
</protein>
<name>A0A0F9C1T0_9ZZZZ</name>
<reference evidence="1" key="1">
    <citation type="journal article" date="2015" name="Nature">
        <title>Complex archaea that bridge the gap between prokaryotes and eukaryotes.</title>
        <authorList>
            <person name="Spang A."/>
            <person name="Saw J.H."/>
            <person name="Jorgensen S.L."/>
            <person name="Zaremba-Niedzwiedzka K."/>
            <person name="Martijn J."/>
            <person name="Lind A.E."/>
            <person name="van Eijk R."/>
            <person name="Schleper C."/>
            <person name="Guy L."/>
            <person name="Ettema T.J."/>
        </authorList>
    </citation>
    <scope>NUCLEOTIDE SEQUENCE</scope>
</reference>
<proteinExistence type="predicted"/>
<dbReference type="AlphaFoldDB" id="A0A0F9C1T0"/>
<organism evidence="1">
    <name type="scientific">marine sediment metagenome</name>
    <dbReference type="NCBI Taxonomy" id="412755"/>
    <lineage>
        <taxon>unclassified sequences</taxon>
        <taxon>metagenomes</taxon>
        <taxon>ecological metagenomes</taxon>
    </lineage>
</organism>